<keyword evidence="3 6" id="KW-0547">Nucleotide-binding</keyword>
<keyword evidence="12" id="KW-1185">Reference proteome</keyword>
<dbReference type="InterPro" id="IPR011054">
    <property type="entry name" value="Rudment_hybrid_motif"/>
</dbReference>
<name>A0A8S1HEG2_9PELO</name>
<evidence type="ECO:0000256" key="5">
    <source>
        <dbReference type="ARBA" id="ARBA00023267"/>
    </source>
</evidence>
<dbReference type="Pfam" id="PF02786">
    <property type="entry name" value="CPSase_L_D2"/>
    <property type="match status" value="1"/>
</dbReference>
<gene>
    <name evidence="11" type="ORF">CAUJ_LOCUS10053</name>
</gene>
<dbReference type="InterPro" id="IPR011761">
    <property type="entry name" value="ATP-grasp"/>
</dbReference>
<dbReference type="Gene3D" id="3.40.50.20">
    <property type="match status" value="1"/>
</dbReference>
<dbReference type="InterPro" id="IPR049074">
    <property type="entry name" value="ACCA_BT"/>
</dbReference>
<dbReference type="SMART" id="SM00878">
    <property type="entry name" value="Biotin_carb_C"/>
    <property type="match status" value="1"/>
</dbReference>
<dbReference type="GO" id="GO:0006633">
    <property type="term" value="P:fatty acid biosynthetic process"/>
    <property type="evidence" value="ECO:0007669"/>
    <property type="project" value="InterPro"/>
</dbReference>
<dbReference type="SUPFAM" id="SSF51246">
    <property type="entry name" value="Rudiment single hybrid motif"/>
    <property type="match status" value="1"/>
</dbReference>
<dbReference type="Gene3D" id="2.40.460.10">
    <property type="entry name" value="Biotin dependent carboxylase carboxyltransferase"/>
    <property type="match status" value="1"/>
</dbReference>
<dbReference type="EMBL" id="CAJGYM010000041">
    <property type="protein sequence ID" value="CAD6194134.1"/>
    <property type="molecule type" value="Genomic_DNA"/>
</dbReference>
<reference evidence="11" key="1">
    <citation type="submission" date="2020-10" db="EMBL/GenBank/DDBJ databases">
        <authorList>
            <person name="Kikuchi T."/>
        </authorList>
    </citation>
    <scope>NUCLEOTIDE SEQUENCE</scope>
    <source>
        <strain evidence="11">NKZ352</strain>
    </source>
</reference>
<dbReference type="PROSITE" id="PS50989">
    <property type="entry name" value="COA_CT_CTER"/>
    <property type="match status" value="1"/>
</dbReference>
<dbReference type="InterPro" id="IPR016185">
    <property type="entry name" value="PreATP-grasp_dom_sf"/>
</dbReference>
<dbReference type="PANTHER" id="PTHR45728">
    <property type="entry name" value="ACETYL-COA CARBOXYLASE, ISOFORM A"/>
    <property type="match status" value="1"/>
</dbReference>
<evidence type="ECO:0000259" key="8">
    <source>
        <dbReference type="PROSITE" id="PS50979"/>
    </source>
</evidence>
<dbReference type="PANTHER" id="PTHR45728:SF3">
    <property type="entry name" value="ACETYL-COA CARBOXYLASE"/>
    <property type="match status" value="1"/>
</dbReference>
<dbReference type="GO" id="GO:0003989">
    <property type="term" value="F:acetyl-CoA carboxylase activity"/>
    <property type="evidence" value="ECO:0007669"/>
    <property type="project" value="InterPro"/>
</dbReference>
<dbReference type="PROSITE" id="PS50979">
    <property type="entry name" value="BC"/>
    <property type="match status" value="1"/>
</dbReference>
<protein>
    <recommendedName>
        <fullName evidence="13">Acetyl-CoA carboxylase</fullName>
    </recommendedName>
</protein>
<evidence type="ECO:0000259" key="10">
    <source>
        <dbReference type="PROSITE" id="PS50989"/>
    </source>
</evidence>
<dbReference type="SUPFAM" id="SSF51230">
    <property type="entry name" value="Single hybrid motif"/>
    <property type="match status" value="1"/>
</dbReference>
<evidence type="ECO:0000256" key="2">
    <source>
        <dbReference type="ARBA" id="ARBA00022598"/>
    </source>
</evidence>
<dbReference type="Pfam" id="PF08326">
    <property type="entry name" value="ACC_central"/>
    <property type="match status" value="1"/>
</dbReference>
<dbReference type="Gene3D" id="2.40.50.100">
    <property type="match status" value="1"/>
</dbReference>
<dbReference type="SUPFAM" id="SSF52096">
    <property type="entry name" value="ClpP/crotonase"/>
    <property type="match status" value="2"/>
</dbReference>
<evidence type="ECO:0000256" key="6">
    <source>
        <dbReference type="PROSITE-ProRule" id="PRU00409"/>
    </source>
</evidence>
<accession>A0A8S1HEG2</accession>
<comment type="caution">
    <text evidence="11">The sequence shown here is derived from an EMBL/GenBank/DDBJ whole genome shotgun (WGS) entry which is preliminary data.</text>
</comment>
<dbReference type="Gene3D" id="3.90.226.10">
    <property type="entry name" value="2-enoyl-CoA Hydratase, Chain A, domain 1"/>
    <property type="match status" value="2"/>
</dbReference>
<dbReference type="OrthoDB" id="14612at2759"/>
<dbReference type="GO" id="GO:0046872">
    <property type="term" value="F:metal ion binding"/>
    <property type="evidence" value="ECO:0007669"/>
    <property type="project" value="InterPro"/>
</dbReference>
<dbReference type="InterPro" id="IPR013537">
    <property type="entry name" value="AcCoA_COase_cen"/>
</dbReference>
<dbReference type="InterPro" id="IPR005481">
    <property type="entry name" value="BC-like_N"/>
</dbReference>
<feature type="domain" description="ATP-grasp" evidence="7">
    <location>
        <begin position="184"/>
        <end position="378"/>
    </location>
</feature>
<dbReference type="GO" id="GO:0005739">
    <property type="term" value="C:mitochondrion"/>
    <property type="evidence" value="ECO:0007669"/>
    <property type="project" value="TreeGrafter"/>
</dbReference>
<organism evidence="11 12">
    <name type="scientific">Caenorhabditis auriculariae</name>
    <dbReference type="NCBI Taxonomy" id="2777116"/>
    <lineage>
        <taxon>Eukaryota</taxon>
        <taxon>Metazoa</taxon>
        <taxon>Ecdysozoa</taxon>
        <taxon>Nematoda</taxon>
        <taxon>Chromadorea</taxon>
        <taxon>Rhabditida</taxon>
        <taxon>Rhabditina</taxon>
        <taxon>Rhabditomorpha</taxon>
        <taxon>Rhabditoidea</taxon>
        <taxon>Rhabditidae</taxon>
        <taxon>Peloderinae</taxon>
        <taxon>Caenorhabditis</taxon>
    </lineage>
</organism>
<evidence type="ECO:0000256" key="1">
    <source>
        <dbReference type="ARBA" id="ARBA00001953"/>
    </source>
</evidence>
<dbReference type="Gene3D" id="3.30.1490.20">
    <property type="entry name" value="ATP-grasp fold, A domain"/>
    <property type="match status" value="1"/>
</dbReference>
<proteinExistence type="predicted"/>
<dbReference type="InterPro" id="IPR011763">
    <property type="entry name" value="COA_CT_C"/>
</dbReference>
<dbReference type="SUPFAM" id="SSF52440">
    <property type="entry name" value="PreATP-grasp domain"/>
    <property type="match status" value="1"/>
</dbReference>
<feature type="domain" description="CoA carboxyltransferase N-terminal" evidence="9">
    <location>
        <begin position="1177"/>
        <end position="1542"/>
    </location>
</feature>
<dbReference type="PROSITE" id="PS50975">
    <property type="entry name" value="ATP_GRASP"/>
    <property type="match status" value="1"/>
</dbReference>
<evidence type="ECO:0000259" key="7">
    <source>
        <dbReference type="PROSITE" id="PS50975"/>
    </source>
</evidence>
<dbReference type="PROSITE" id="PS00866">
    <property type="entry name" value="CPSASE_1"/>
    <property type="match status" value="1"/>
</dbReference>
<dbReference type="PROSITE" id="PS50980">
    <property type="entry name" value="COA_CT_NTER"/>
    <property type="match status" value="1"/>
</dbReference>
<dbReference type="InterPro" id="IPR005479">
    <property type="entry name" value="CPAse_ATP-bd"/>
</dbReference>
<evidence type="ECO:0000313" key="12">
    <source>
        <dbReference type="Proteomes" id="UP000835052"/>
    </source>
</evidence>
<dbReference type="SUPFAM" id="SSF56059">
    <property type="entry name" value="Glutathione synthetase ATP-binding domain-like"/>
    <property type="match status" value="1"/>
</dbReference>
<dbReference type="InterPro" id="IPR034733">
    <property type="entry name" value="AcCoA_carboxyl_beta"/>
</dbReference>
<sequence>MNQDVVFDSIQDFLEFHVEAEEMRRPIRRILIATNGIAAIKAMQSIRSFLLCTFRNSKLVKFICIATTDEMSSSSEYLKFADVIVFSPAGSNKCNFANVEEIVSHAIENHADAVWAGWGHASENPSLPRKLKENGIAFMGPSSEAMFSLGDKIASTIFAQSLNVPTIEWSGSGVVVDLDKITDKLDLFQLDHHLFEEAVVRDWKHGVQVIQNKGIGFPLMIKASEGGGGKGIRKCTKIEEFKELFEQVAQEVPGSPIFLMKCVNGARHLEVQLVADRYGTILPLQTRDCSIQRRCQKVIEEAPASLAPSAICEAMQRDAVKIASLFGYESAGTIEYLYLHEQQKYYFLELNPRLQVEHPCTEMLVDVNIPAMQLQIAMGVPLHRVKSIRRLYELPLNGDCGLPRDVVLPLKRKRFVVAARITSENPDDYFRPSTGLVRTLNFRSSQDVWGYFSVSAGGRVHEFADSQFGHVFARGDTRHEAISTMISTLRHMELNTAFSNQVRYLIELLNDPTFARNRFHTQWLDMRISAKFKAKEEHSLSETIAISGAVIGHARVKKAFEDFKATISRGQILPPTNLTETVSLDLVKERIAYKVVVTRCSPTEYMVALNERRTQVTIVTLGNGKLLVTYGGHSFQCGLEETTDSFKVTIGAFIASFEKDNDPTVLKSPYTGKLLSYKKDSEAWIDVGETFATIESMKLVFNVEIRNVPGRLVRVANEGDLLFPGSVIAFIRGAEDAAQYRPTLFADSFKDWPQPKADSFADAYNKCKRVMHGSIPFGCEKEVEAAFQGLFHFLNSSRLSELVLKPLYENFKKSAPEVIRMSLDFEFNGSDEDAIELQKLVKDTNVHTDAAKRLLEQCEHFCGGNNSFISDTISELISLYIGCEKHFDGRTYDVAVNKLRQEVKNDDYVVSMIYAHMKLAGKNKLLSQLIQQIVELRNRPGFVTAKLRDRLRMLDHLGHAPEVVSEARRALYEMSCDEATEQLLLKPGSLTERQLEIYSLPEKSEKVSSPKSSIHVYQLADGRGMAKLFLRQIASLTEPIDSNEQTIAKIKSVMFYVLDDACSAANMFSYGKKKNFVGSSVFIYLRTPYSEEIPGDCVKILKNAIDQQVRKQKSALKRHHINEVEIVFAKISNRTRVLNVRLEYSLEVGQAIQHSSREVEAIPEKNGAPLTPSKSGKEFSFKSIERKRINLRSIGTTYVYDYLELFGHACLDSWKSFYANCKEANSPQLFKSRLSLLPKERKKAYEKGCGRGLINAVEIVMRNGKFDFLTDVDEMERRAANGLNECGIVAWRLCLFTPERPNGLEIVVIANDITFQLGSFSVHEDRLFAFASRLARKQKLPQVNISCNSGARIGLASDIADLVCAQFKKSSKGGGESEELDYLYIEEMHEDSVKGQIVYEKMPDGKLKINAVIGKEEEAIGVENLQGSGLIAGETANAYHEVPTYCFVTGRSVGIGAYTARLAHRIVQARSSHLILTGFQALNTLLGQEVYSSNSQLGGVDVMHQNGVTHSVVDTDSDGIAQIVKWLGYLPVQKSDFPFIESFGIDTKLRDVQLPPATDQGCYDVRRLIDSGPTEPRKGICDTGSFEEIMSNWAKSFVTGRARIGGIPIGVLSSELLSTEYVVPADPASTASHAQTIRRAGQVWYPESAFKTAEAINDFNREGLPLLFLASLRGFSGGQRDMYDMVLKFGAEIVNALRNYRMPVIVYIPHGGELRGGAWAVIDSQINPGFIHMVADETSRGGILEPSAIVGLKFRSEKIVDFQKRSSVEMKMVLEMEPERIDKEWKQNADKLYRLAAVEFADLHDRCEAMLAKGAVKYLTTVQASRNLFIWILRVEIVKVHLVERFLRRHPKCPHSEAYEWIDAKAKKKKLSSMLDPTIQFYNISTPELNFMCRKLAEGGFNAATGTVARHLHLKHELEEGEAAAPLTSLTAQRPRVRPTIVSRFR</sequence>
<evidence type="ECO:0000256" key="4">
    <source>
        <dbReference type="ARBA" id="ARBA00022840"/>
    </source>
</evidence>
<dbReference type="Pfam" id="PF01039">
    <property type="entry name" value="Carboxyl_trans"/>
    <property type="match status" value="1"/>
</dbReference>
<dbReference type="GO" id="GO:0005524">
    <property type="term" value="F:ATP binding"/>
    <property type="evidence" value="ECO:0007669"/>
    <property type="project" value="UniProtKB-UniRule"/>
</dbReference>
<keyword evidence="4 6" id="KW-0067">ATP-binding</keyword>
<dbReference type="InterPro" id="IPR005482">
    <property type="entry name" value="Biotin_COase_C"/>
</dbReference>
<dbReference type="Pfam" id="PF02785">
    <property type="entry name" value="Biotin_carb_C"/>
    <property type="match status" value="1"/>
</dbReference>
<keyword evidence="2" id="KW-0436">Ligase</keyword>
<evidence type="ECO:0008006" key="13">
    <source>
        <dbReference type="Google" id="ProtNLM"/>
    </source>
</evidence>
<dbReference type="Proteomes" id="UP000835052">
    <property type="component" value="Unassembled WGS sequence"/>
</dbReference>
<feature type="domain" description="CoA carboxyltransferase C-terminal" evidence="10">
    <location>
        <begin position="1544"/>
        <end position="1848"/>
    </location>
</feature>
<dbReference type="Gene3D" id="3.30.470.20">
    <property type="entry name" value="ATP-grasp fold, B domain"/>
    <property type="match status" value="1"/>
</dbReference>
<dbReference type="FunFam" id="3.30.1490.20:FF:000003">
    <property type="entry name" value="acetyl-CoA carboxylase isoform X1"/>
    <property type="match status" value="1"/>
</dbReference>
<dbReference type="PROSITE" id="PS00867">
    <property type="entry name" value="CPSASE_2"/>
    <property type="match status" value="1"/>
</dbReference>
<evidence type="ECO:0000256" key="3">
    <source>
        <dbReference type="ARBA" id="ARBA00022741"/>
    </source>
</evidence>
<dbReference type="Gene3D" id="3.90.1770.10">
    <property type="entry name" value="PreATP-grasp domain"/>
    <property type="match status" value="1"/>
</dbReference>
<dbReference type="InterPro" id="IPR049076">
    <property type="entry name" value="ACCA"/>
</dbReference>
<dbReference type="InterPro" id="IPR013815">
    <property type="entry name" value="ATP_grasp_subdomain_1"/>
</dbReference>
<dbReference type="Pfam" id="PF00289">
    <property type="entry name" value="Biotin_carb_N"/>
    <property type="match status" value="1"/>
</dbReference>
<evidence type="ECO:0000313" key="11">
    <source>
        <dbReference type="EMBL" id="CAD6194134.1"/>
    </source>
</evidence>
<dbReference type="InterPro" id="IPR011762">
    <property type="entry name" value="COA_CT_N"/>
</dbReference>
<dbReference type="InterPro" id="IPR029045">
    <property type="entry name" value="ClpP/crotonase-like_dom_sf"/>
</dbReference>
<evidence type="ECO:0000259" key="9">
    <source>
        <dbReference type="PROSITE" id="PS50980"/>
    </source>
</evidence>
<comment type="cofactor">
    <cofactor evidence="1">
        <name>biotin</name>
        <dbReference type="ChEBI" id="CHEBI:57586"/>
    </cofactor>
</comment>
<dbReference type="InterPro" id="IPR011053">
    <property type="entry name" value="Single_hybrid_motif"/>
</dbReference>
<dbReference type="Pfam" id="PF21385">
    <property type="entry name" value="ACCA_BT"/>
    <property type="match status" value="1"/>
</dbReference>
<feature type="domain" description="Biotin carboxylation" evidence="8">
    <location>
        <begin position="26"/>
        <end position="529"/>
    </location>
</feature>
<keyword evidence="5" id="KW-0092">Biotin</keyword>
<dbReference type="InterPro" id="IPR011764">
    <property type="entry name" value="Biotin_carboxylation_dom"/>
</dbReference>